<dbReference type="InterPro" id="IPR003838">
    <property type="entry name" value="ABC3_permease_C"/>
</dbReference>
<feature type="transmembrane region" description="Helical" evidence="7">
    <location>
        <begin position="94"/>
        <end position="118"/>
    </location>
</feature>
<keyword evidence="4 7" id="KW-1133">Transmembrane helix</keyword>
<keyword evidence="10" id="KW-1185">Reference proteome</keyword>
<accession>A0A372J9A4</accession>
<feature type="compositionally biased region" description="Low complexity" evidence="6">
    <location>
        <begin position="38"/>
        <end position="62"/>
    </location>
</feature>
<organism evidence="9 10">
    <name type="scientific">Actinomadura logoneensis</name>
    <dbReference type="NCBI Taxonomy" id="2293572"/>
    <lineage>
        <taxon>Bacteria</taxon>
        <taxon>Bacillati</taxon>
        <taxon>Actinomycetota</taxon>
        <taxon>Actinomycetes</taxon>
        <taxon>Streptosporangiales</taxon>
        <taxon>Thermomonosporaceae</taxon>
        <taxon>Actinomadura</taxon>
    </lineage>
</organism>
<evidence type="ECO:0000259" key="8">
    <source>
        <dbReference type="Pfam" id="PF02687"/>
    </source>
</evidence>
<name>A0A372J9A4_9ACTN</name>
<evidence type="ECO:0000256" key="4">
    <source>
        <dbReference type="ARBA" id="ARBA00022989"/>
    </source>
</evidence>
<reference evidence="9 10" key="1">
    <citation type="submission" date="2018-08" db="EMBL/GenBank/DDBJ databases">
        <title>Actinomadura jelena sp. nov., a novel Actinomycete isolated from soil in Chad.</title>
        <authorList>
            <person name="Shi L."/>
        </authorList>
    </citation>
    <scope>NUCLEOTIDE SEQUENCE [LARGE SCALE GENOMIC DNA]</scope>
    <source>
        <strain evidence="9 10">NEAU-G17</strain>
    </source>
</reference>
<keyword evidence="5 7" id="KW-0472">Membrane</keyword>
<feature type="compositionally biased region" description="Low complexity" evidence="6">
    <location>
        <begin position="70"/>
        <end position="81"/>
    </location>
</feature>
<keyword evidence="3 7" id="KW-0812">Transmembrane</keyword>
<feature type="domain" description="ABC3 transporter permease C-terminal" evidence="8">
    <location>
        <begin position="89"/>
        <end position="162"/>
    </location>
</feature>
<dbReference type="Proteomes" id="UP000261811">
    <property type="component" value="Unassembled WGS sequence"/>
</dbReference>
<evidence type="ECO:0000313" key="10">
    <source>
        <dbReference type="Proteomes" id="UP000261811"/>
    </source>
</evidence>
<protein>
    <submittedName>
        <fullName evidence="9">ABC transporter permease</fullName>
    </submittedName>
</protein>
<dbReference type="EMBL" id="QURH01001045">
    <property type="protein sequence ID" value="RFU36582.1"/>
    <property type="molecule type" value="Genomic_DNA"/>
</dbReference>
<evidence type="ECO:0000313" key="9">
    <source>
        <dbReference type="EMBL" id="RFU36582.1"/>
    </source>
</evidence>
<evidence type="ECO:0000256" key="1">
    <source>
        <dbReference type="ARBA" id="ARBA00004651"/>
    </source>
</evidence>
<evidence type="ECO:0000256" key="5">
    <source>
        <dbReference type="ARBA" id="ARBA00023136"/>
    </source>
</evidence>
<gene>
    <name evidence="9" type="ORF">DZF91_37490</name>
</gene>
<dbReference type="Pfam" id="PF02687">
    <property type="entry name" value="FtsX"/>
    <property type="match status" value="1"/>
</dbReference>
<keyword evidence="2" id="KW-1003">Cell membrane</keyword>
<evidence type="ECO:0000256" key="2">
    <source>
        <dbReference type="ARBA" id="ARBA00022475"/>
    </source>
</evidence>
<proteinExistence type="predicted"/>
<feature type="region of interest" description="Disordered" evidence="6">
    <location>
        <begin position="27"/>
        <end position="81"/>
    </location>
</feature>
<evidence type="ECO:0000256" key="6">
    <source>
        <dbReference type="SAM" id="MobiDB-lite"/>
    </source>
</evidence>
<dbReference type="AlphaFoldDB" id="A0A372J9A4"/>
<comment type="subcellular location">
    <subcellularLocation>
        <location evidence="1">Cell membrane</location>
        <topology evidence="1">Multi-pass membrane protein</topology>
    </subcellularLocation>
</comment>
<feature type="transmembrane region" description="Helical" evidence="7">
    <location>
        <begin position="130"/>
        <end position="153"/>
    </location>
</feature>
<evidence type="ECO:0000256" key="7">
    <source>
        <dbReference type="SAM" id="Phobius"/>
    </source>
</evidence>
<evidence type="ECO:0000256" key="3">
    <source>
        <dbReference type="ARBA" id="ARBA00022692"/>
    </source>
</evidence>
<sequence length="170" mass="17754">MTRACAESVAACLTTFVSASWTMRYPARSTPRGRRRGSPWTRRSTRSPACAVRSARASRSASPGVDSKPASRAGGASSRRTPSRTRISWSVARLVALESVLIAFVGTAEGLLLGLAWGAALQRGPEKVLAIPWTTIAEIVAVVGLAGLAAALVPAVRASRLNVLDAIATD</sequence>
<comment type="caution">
    <text evidence="9">The sequence shown here is derived from an EMBL/GenBank/DDBJ whole genome shotgun (WGS) entry which is preliminary data.</text>
</comment>
<dbReference type="GO" id="GO:0005886">
    <property type="term" value="C:plasma membrane"/>
    <property type="evidence" value="ECO:0007669"/>
    <property type="project" value="UniProtKB-SubCell"/>
</dbReference>